<protein>
    <submittedName>
        <fullName evidence="1">Uncharacterized protein</fullName>
    </submittedName>
</protein>
<name>A0A1Q6DXQ6_METT1</name>
<dbReference type="EMBL" id="MSDW01000001">
    <property type="protein sequence ID" value="OKY79118.1"/>
    <property type="molecule type" value="Genomic_DNA"/>
</dbReference>
<reference evidence="1" key="1">
    <citation type="submission" date="2016-12" db="EMBL/GenBank/DDBJ databases">
        <title>Discovery of methanogenic haloarchaea.</title>
        <authorList>
            <person name="Sorokin D.Y."/>
            <person name="Makarova K.S."/>
            <person name="Abbas B."/>
            <person name="Ferrer M."/>
            <person name="Golyshin P.N."/>
        </authorList>
    </citation>
    <scope>NUCLEOTIDE SEQUENCE [LARGE SCALE GENOMIC DNA]</scope>
    <source>
        <strain evidence="1">HMET1</strain>
    </source>
</reference>
<evidence type="ECO:0000313" key="2">
    <source>
        <dbReference type="Proteomes" id="UP000185744"/>
    </source>
</evidence>
<accession>A0A1Q6DXQ6</accession>
<proteinExistence type="predicted"/>
<gene>
    <name evidence="1" type="ORF">BTN85_1624</name>
</gene>
<dbReference type="AlphaFoldDB" id="A0A1Q6DXQ6"/>
<dbReference type="InParanoid" id="A0A1Q6DXQ6"/>
<keyword evidence="2" id="KW-1185">Reference proteome</keyword>
<sequence length="252" mass="29021">MECMQVEKRIYKRIRSELSSFGEEDQELDMESLYQKVKEELEGEELGEDEIQEIMQRISFYLSALSQQKMYFDPEVGSEERDVGAKEVEYFPPPWFLPIPLLGEGAWLFQLKDDSGVKREVPKIEVDFLLNYAESSGFATPSLIRVVSDNPEYTDVSFQQWLLSIRIGFIYQVAYPKEAKIGFNGIEDWNFLTPCPHCESFSETVENCSKCGKQIYPHSISSNESSIGGILQNIQEIDTEIFGNRKGEEEKD</sequence>
<comment type="caution">
    <text evidence="1">The sequence shown here is derived from an EMBL/GenBank/DDBJ whole genome shotgun (WGS) entry which is preliminary data.</text>
</comment>
<evidence type="ECO:0000313" key="1">
    <source>
        <dbReference type="EMBL" id="OKY79118.1"/>
    </source>
</evidence>
<organism evidence="1 2">
    <name type="scientific">Methanohalarchaeum thermophilum</name>
    <dbReference type="NCBI Taxonomy" id="1903181"/>
    <lineage>
        <taxon>Archaea</taxon>
        <taxon>Methanobacteriati</taxon>
        <taxon>Methanobacteriota</taxon>
        <taxon>Methanonatronarchaeia</taxon>
        <taxon>Methanonatronarchaeales</taxon>
        <taxon>Methanonatronarchaeaceae</taxon>
        <taxon>Candidatus Methanohalarchaeum</taxon>
    </lineage>
</organism>
<dbReference type="Proteomes" id="UP000185744">
    <property type="component" value="Unassembled WGS sequence"/>
</dbReference>